<name>A0A0F7L6S9_9VIRU</name>
<reference evidence="2" key="1">
    <citation type="journal article" date="2015" name="Front. Microbiol.">
        <title>Combining genomic sequencing methods to explore viral diversity and reveal potential virus-host interactions.</title>
        <authorList>
            <person name="Chow C.E."/>
            <person name="Winget D.M."/>
            <person name="White R.A.III."/>
            <person name="Hallam S.J."/>
            <person name="Suttle C.A."/>
        </authorList>
    </citation>
    <scope>NUCLEOTIDE SEQUENCE</scope>
    <source>
        <strain evidence="2">H4084944</strain>
    </source>
</reference>
<sequence length="135" mass="14044">MALTNNSAIRAADAITISGSNVGIGVSPSHKLHVSGDIYSTGNVTAYSSAAAKADIVTIADPLDLIGKLRGVSFTWKDSGQKAQGLIYEEVSQVIPEVTSAHGGHVGVQYQNLVAVLIESVKALKAEIDELKGQK</sequence>
<dbReference type="Pfam" id="PF13884">
    <property type="entry name" value="Peptidase_S74"/>
    <property type="match status" value="1"/>
</dbReference>
<dbReference type="InterPro" id="IPR030392">
    <property type="entry name" value="S74_ICA"/>
</dbReference>
<reference evidence="2" key="2">
    <citation type="submission" date="2015-03" db="EMBL/GenBank/DDBJ databases">
        <authorList>
            <person name="Chow C.-E.T."/>
            <person name="Winget D.M."/>
            <person name="White R.A.III."/>
            <person name="Hallam S.J."/>
            <person name="Suttle C.A."/>
        </authorList>
    </citation>
    <scope>NUCLEOTIDE SEQUENCE</scope>
    <source>
        <strain evidence="2">H4084944</strain>
    </source>
</reference>
<dbReference type="EMBL" id="KR029590">
    <property type="protein sequence ID" value="AKH47273.1"/>
    <property type="molecule type" value="Genomic_DNA"/>
</dbReference>
<protein>
    <recommendedName>
        <fullName evidence="1">Peptidase S74 domain-containing protein</fullName>
    </recommendedName>
</protein>
<accession>A0A0F7L6S9</accession>
<evidence type="ECO:0000313" key="2">
    <source>
        <dbReference type="EMBL" id="AKH47273.1"/>
    </source>
</evidence>
<dbReference type="PROSITE" id="PS51688">
    <property type="entry name" value="ICA"/>
    <property type="match status" value="1"/>
</dbReference>
<feature type="domain" description="Peptidase S74" evidence="1">
    <location>
        <begin position="48"/>
        <end position="135"/>
    </location>
</feature>
<proteinExistence type="predicted"/>
<evidence type="ECO:0000259" key="1">
    <source>
        <dbReference type="PROSITE" id="PS51688"/>
    </source>
</evidence>
<organism evidence="2">
    <name type="scientific">uncultured marine virus</name>
    <dbReference type="NCBI Taxonomy" id="186617"/>
    <lineage>
        <taxon>Viruses</taxon>
        <taxon>environmental samples</taxon>
    </lineage>
</organism>